<organism evidence="2 3">
    <name type="scientific">Monoraphidium neglectum</name>
    <dbReference type="NCBI Taxonomy" id="145388"/>
    <lineage>
        <taxon>Eukaryota</taxon>
        <taxon>Viridiplantae</taxon>
        <taxon>Chlorophyta</taxon>
        <taxon>core chlorophytes</taxon>
        <taxon>Chlorophyceae</taxon>
        <taxon>CS clade</taxon>
        <taxon>Sphaeropleales</taxon>
        <taxon>Selenastraceae</taxon>
        <taxon>Monoraphidium</taxon>
    </lineage>
</organism>
<dbReference type="EMBL" id="KK105993">
    <property type="protein sequence ID" value="KIY92063.1"/>
    <property type="molecule type" value="Genomic_DNA"/>
</dbReference>
<accession>A0A0D2K7A5</accession>
<dbReference type="Proteomes" id="UP000054498">
    <property type="component" value="Unassembled WGS sequence"/>
</dbReference>
<evidence type="ECO:0000313" key="3">
    <source>
        <dbReference type="Proteomes" id="UP000054498"/>
    </source>
</evidence>
<evidence type="ECO:0000256" key="1">
    <source>
        <dbReference type="SAM" id="MobiDB-lite"/>
    </source>
</evidence>
<sequence length="130" mass="13540">MLARIAAAKQYAKGAAAPAGATTAVGDRQQQQQQQAGPSAGESAASVEERRAAWEAELREKERAARGDGSYSALLTQLEAGPQQPQEPNGGDKQLARPDFYTSPEGPGMDTLWENSARAQGAGRGSATQA</sequence>
<keyword evidence="3" id="KW-1185">Reference proteome</keyword>
<protein>
    <submittedName>
        <fullName evidence="2">Uncharacterized protein</fullName>
    </submittedName>
</protein>
<dbReference type="KEGG" id="mng:MNEG_15900"/>
<feature type="compositionally biased region" description="Basic and acidic residues" evidence="1">
    <location>
        <begin position="47"/>
        <end position="66"/>
    </location>
</feature>
<feature type="compositionally biased region" description="Low complexity" evidence="1">
    <location>
        <begin position="11"/>
        <end position="46"/>
    </location>
</feature>
<reference evidence="2 3" key="1">
    <citation type="journal article" date="2013" name="BMC Genomics">
        <title>Reconstruction of the lipid metabolism for the microalga Monoraphidium neglectum from its genome sequence reveals characteristics suitable for biofuel production.</title>
        <authorList>
            <person name="Bogen C."/>
            <person name="Al-Dilaimi A."/>
            <person name="Albersmeier A."/>
            <person name="Wichmann J."/>
            <person name="Grundmann M."/>
            <person name="Rupp O."/>
            <person name="Lauersen K.J."/>
            <person name="Blifernez-Klassen O."/>
            <person name="Kalinowski J."/>
            <person name="Goesmann A."/>
            <person name="Mussgnug J.H."/>
            <person name="Kruse O."/>
        </authorList>
    </citation>
    <scope>NUCLEOTIDE SEQUENCE [LARGE SCALE GENOMIC DNA]</scope>
    <source>
        <strain evidence="2 3">SAG 48.87</strain>
    </source>
</reference>
<evidence type="ECO:0000313" key="2">
    <source>
        <dbReference type="EMBL" id="KIY92063.1"/>
    </source>
</evidence>
<dbReference type="GeneID" id="25733607"/>
<feature type="non-terminal residue" evidence="2">
    <location>
        <position position="130"/>
    </location>
</feature>
<dbReference type="RefSeq" id="XP_013891083.1">
    <property type="nucleotide sequence ID" value="XM_014035629.1"/>
</dbReference>
<proteinExistence type="predicted"/>
<gene>
    <name evidence="2" type="ORF">MNEG_15900</name>
</gene>
<feature type="compositionally biased region" description="Low complexity" evidence="1">
    <location>
        <begin position="116"/>
        <end position="130"/>
    </location>
</feature>
<feature type="region of interest" description="Disordered" evidence="1">
    <location>
        <begin position="11"/>
        <end position="130"/>
    </location>
</feature>
<dbReference type="AlphaFoldDB" id="A0A0D2K7A5"/>
<name>A0A0D2K7A5_9CHLO</name>